<name>A0A8S1MTK9_PARPR</name>
<comment type="similarity">
    <text evidence="1">Belongs to the cystatin family.</text>
</comment>
<dbReference type="GO" id="GO:0004869">
    <property type="term" value="F:cysteine-type endopeptidase inhibitor activity"/>
    <property type="evidence" value="ECO:0007669"/>
    <property type="project" value="UniProtKB-KW"/>
</dbReference>
<comment type="caution">
    <text evidence="5">The sequence shown here is derived from an EMBL/GenBank/DDBJ whole genome shotgun (WGS) entry which is preliminary data.</text>
</comment>
<evidence type="ECO:0000313" key="5">
    <source>
        <dbReference type="EMBL" id="CAD8083059.1"/>
    </source>
</evidence>
<gene>
    <name evidence="5" type="ORF">PPRIM_AZ9-3.1.T0690089</name>
</gene>
<dbReference type="PANTHER" id="PTHR11414">
    <property type="entry name" value="CYSTATIN FAMILY MEMBER"/>
    <property type="match status" value="1"/>
</dbReference>
<sequence>MGGWAVVEVEERHHQVLAVVHHGINQHLGSNHQTFTIIEVRHQVVAGTNYQFIVQTEDHKKIQVKVFEPLPHTNQPAHVTAAVYL</sequence>
<dbReference type="EMBL" id="CAJJDM010000072">
    <property type="protein sequence ID" value="CAD8083059.1"/>
    <property type="molecule type" value="Genomic_DNA"/>
</dbReference>
<dbReference type="Proteomes" id="UP000688137">
    <property type="component" value="Unassembled WGS sequence"/>
</dbReference>
<proteinExistence type="inferred from homology"/>
<evidence type="ECO:0000259" key="4">
    <source>
        <dbReference type="Pfam" id="PF00031"/>
    </source>
</evidence>
<dbReference type="InterPro" id="IPR001713">
    <property type="entry name" value="Prot_inh_stefin"/>
</dbReference>
<dbReference type="PANTHER" id="PTHR11414:SF21">
    <property type="entry name" value="CYSTATIN 14A, TANDEM DUPLICATE 1-RELATED"/>
    <property type="match status" value="1"/>
</dbReference>
<evidence type="ECO:0000256" key="1">
    <source>
        <dbReference type="ARBA" id="ARBA00009403"/>
    </source>
</evidence>
<keyword evidence="6" id="KW-1185">Reference proteome</keyword>
<reference evidence="5" key="1">
    <citation type="submission" date="2021-01" db="EMBL/GenBank/DDBJ databases">
        <authorList>
            <consortium name="Genoscope - CEA"/>
            <person name="William W."/>
        </authorList>
    </citation>
    <scope>NUCLEOTIDE SEQUENCE</scope>
</reference>
<evidence type="ECO:0000256" key="2">
    <source>
        <dbReference type="ARBA" id="ARBA00022690"/>
    </source>
</evidence>
<dbReference type="AlphaFoldDB" id="A0A8S1MTK9"/>
<feature type="domain" description="Cystatin" evidence="4">
    <location>
        <begin position="23"/>
        <end position="78"/>
    </location>
</feature>
<dbReference type="InterPro" id="IPR000010">
    <property type="entry name" value="Cystatin_dom"/>
</dbReference>
<keyword evidence="3" id="KW-0789">Thiol protease inhibitor</keyword>
<accession>A0A8S1MTK9</accession>
<keyword evidence="2" id="KW-0646">Protease inhibitor</keyword>
<evidence type="ECO:0000313" key="6">
    <source>
        <dbReference type="Proteomes" id="UP000688137"/>
    </source>
</evidence>
<protein>
    <recommendedName>
        <fullName evidence="4">Cystatin domain-containing protein</fullName>
    </recommendedName>
</protein>
<evidence type="ECO:0000256" key="3">
    <source>
        <dbReference type="ARBA" id="ARBA00022704"/>
    </source>
</evidence>
<dbReference type="OMA" id="EVDQSHH"/>
<organism evidence="5 6">
    <name type="scientific">Paramecium primaurelia</name>
    <dbReference type="NCBI Taxonomy" id="5886"/>
    <lineage>
        <taxon>Eukaryota</taxon>
        <taxon>Sar</taxon>
        <taxon>Alveolata</taxon>
        <taxon>Ciliophora</taxon>
        <taxon>Intramacronucleata</taxon>
        <taxon>Oligohymenophorea</taxon>
        <taxon>Peniculida</taxon>
        <taxon>Parameciidae</taxon>
        <taxon>Paramecium</taxon>
    </lineage>
</organism>
<dbReference type="Pfam" id="PF00031">
    <property type="entry name" value="Cystatin"/>
    <property type="match status" value="1"/>
</dbReference>